<feature type="region of interest" description="Disordered" evidence="3">
    <location>
        <begin position="394"/>
        <end position="473"/>
    </location>
</feature>
<dbReference type="EMBL" id="LN714476">
    <property type="protein sequence ID" value="CEL64810.1"/>
    <property type="molecule type" value="Genomic_DNA"/>
</dbReference>
<dbReference type="Pfam" id="PF00436">
    <property type="entry name" value="SSB"/>
    <property type="match status" value="1"/>
</dbReference>
<dbReference type="InterPro" id="IPR000424">
    <property type="entry name" value="Primosome_PriB/ssb"/>
</dbReference>
<dbReference type="CDD" id="cd04496">
    <property type="entry name" value="SSB_OBF"/>
    <property type="match status" value="1"/>
</dbReference>
<evidence type="ECO:0000256" key="3">
    <source>
        <dbReference type="SAM" id="MobiDB-lite"/>
    </source>
</evidence>
<proteinExistence type="inferred from homology"/>
<dbReference type="AlphaFoldDB" id="A0A0F7U852"/>
<protein>
    <submittedName>
        <fullName evidence="4">Single-stranded DNA-binding protein</fullName>
    </submittedName>
</protein>
<accession>A0A0F7U852</accession>
<dbReference type="GO" id="GO:0006264">
    <property type="term" value="P:mitochondrial DNA replication"/>
    <property type="evidence" value="ECO:0007669"/>
    <property type="project" value="TreeGrafter"/>
</dbReference>
<feature type="region of interest" description="Disordered" evidence="3">
    <location>
        <begin position="248"/>
        <end position="276"/>
    </location>
</feature>
<organism evidence="4">
    <name type="scientific">Neospora caninum (strain Liverpool)</name>
    <dbReference type="NCBI Taxonomy" id="572307"/>
    <lineage>
        <taxon>Eukaryota</taxon>
        <taxon>Sar</taxon>
        <taxon>Alveolata</taxon>
        <taxon>Apicomplexa</taxon>
        <taxon>Conoidasida</taxon>
        <taxon>Coccidia</taxon>
        <taxon>Eucoccidiorida</taxon>
        <taxon>Eimeriorina</taxon>
        <taxon>Sarcocystidae</taxon>
        <taxon>Neospora</taxon>
    </lineage>
</organism>
<dbReference type="PROSITE" id="PS50935">
    <property type="entry name" value="SSB"/>
    <property type="match status" value="1"/>
</dbReference>
<reference evidence="4" key="1">
    <citation type="journal article" date="2015" name="PLoS ONE">
        <title>Comprehensive Evaluation of Toxoplasma gondii VEG and Neospora caninum LIV Genomes with Tachyzoite Stage Transcriptome and Proteome Defines Novel Transcript Features.</title>
        <authorList>
            <person name="Ramaprasad A."/>
            <person name="Mourier T."/>
            <person name="Naeem R."/>
            <person name="Malas T.B."/>
            <person name="Moussa E."/>
            <person name="Panigrahi A."/>
            <person name="Vermont S.J."/>
            <person name="Otto T.D."/>
            <person name="Wastling J."/>
            <person name="Pain A."/>
        </authorList>
    </citation>
    <scope>NUCLEOTIDE SEQUENCE</scope>
    <source>
        <strain evidence="4">Liverpool</strain>
    </source>
</reference>
<name>A0A0F7U852_NEOCL</name>
<evidence type="ECO:0000313" key="4">
    <source>
        <dbReference type="EMBL" id="CEL64810.1"/>
    </source>
</evidence>
<evidence type="ECO:0000256" key="1">
    <source>
        <dbReference type="ARBA" id="ARBA00023125"/>
    </source>
</evidence>
<dbReference type="InterPro" id="IPR011344">
    <property type="entry name" value="ssDNA-bd"/>
</dbReference>
<feature type="compositionally biased region" description="Gly residues" evidence="3">
    <location>
        <begin position="440"/>
        <end position="459"/>
    </location>
</feature>
<dbReference type="Gene3D" id="2.40.50.140">
    <property type="entry name" value="Nucleic acid-binding proteins"/>
    <property type="match status" value="1"/>
</dbReference>
<dbReference type="HAMAP" id="MF_00984">
    <property type="entry name" value="SSB"/>
    <property type="match status" value="1"/>
</dbReference>
<dbReference type="PANTHER" id="PTHR10302">
    <property type="entry name" value="SINGLE-STRANDED DNA-BINDING PROTEIN"/>
    <property type="match status" value="1"/>
</dbReference>
<dbReference type="SUPFAM" id="SSF50249">
    <property type="entry name" value="Nucleic acid-binding proteins"/>
    <property type="match status" value="1"/>
</dbReference>
<keyword evidence="1 2" id="KW-0238">DNA-binding</keyword>
<dbReference type="PANTHER" id="PTHR10302:SF0">
    <property type="entry name" value="SINGLE-STRANDED DNA-BINDING PROTEIN, MITOCHONDRIAL"/>
    <property type="match status" value="1"/>
</dbReference>
<dbReference type="NCBIfam" id="TIGR00621">
    <property type="entry name" value="ssb"/>
    <property type="match status" value="1"/>
</dbReference>
<sequence>MAPQTRAPGGLAAWDDRACRPLPSLEREAGSDSLFFPRSAQLFSASLCSPDRSRPRLPLVAALLVCCLCFPPLCPEGCSAVSVGSATWSHVLESPSMLFVLRPSSPTAVRFCRFRPASTVPSSLTDGENHFGPGACTRLGFVAPPVAKTPHAQSTPFSPGRGRTAIGGPSCGSLGNSCLFHSRVSKKSSTLFSSPLHKSVVSRSVSQNASVETSGDSDHAQLASCLASSRNSSLPSLHTAQKHIPTTSRLSALHDDTFSPGASSSPARSRRGGSLRHAEMSVNRVTLLGRLGAMPEIRRMSNGDTFAWFSMATSVNWIDKATGDAHSRTEWHRVVVYDEALVDLVDKYLHTGRRVFVTGKLQTRRWTGADGVDRYSTSVVVSRLQGEIIILDSPSSAPSSYSSSTEPRQPGASDWAAGDVGVPGGEGSGGDEGEVLGSFGDSGDGQGASGPSGGAGRNGLDGSAAGGMYRLFR</sequence>
<dbReference type="InterPro" id="IPR012340">
    <property type="entry name" value="NA-bd_OB-fold"/>
</dbReference>
<gene>
    <name evidence="4" type="ORF">BN1204_006840</name>
</gene>
<evidence type="ECO:0000256" key="2">
    <source>
        <dbReference type="PROSITE-ProRule" id="PRU00252"/>
    </source>
</evidence>
<dbReference type="GO" id="GO:0042645">
    <property type="term" value="C:mitochondrial nucleoid"/>
    <property type="evidence" value="ECO:0007669"/>
    <property type="project" value="TreeGrafter"/>
</dbReference>
<dbReference type="GO" id="GO:0003697">
    <property type="term" value="F:single-stranded DNA binding"/>
    <property type="evidence" value="ECO:0007669"/>
    <property type="project" value="InterPro"/>
</dbReference>
<feature type="compositionally biased region" description="Low complexity" evidence="3">
    <location>
        <begin position="394"/>
        <end position="404"/>
    </location>
</feature>